<dbReference type="PANTHER" id="PTHR24346:SF82">
    <property type="entry name" value="KP78A-RELATED"/>
    <property type="match status" value="1"/>
</dbReference>
<dbReference type="SUPFAM" id="SSF103243">
    <property type="entry name" value="KA1-like"/>
    <property type="match status" value="1"/>
</dbReference>
<sequence length="519" mass="58748">MENVNGGGINIGSYGTSTGNEYSLTDYKVGKTIGLGSFGKVKMAEHSLTGQKVAIKILHRRKIKEQNMDERVKREINILRLIMHPHIIRLYEVIETPTHIFLVLEYLKSGELFDYIIEKGRLPEGEARRLFQQILSGVEYCHSNMVVHRDLKPENLLLDSTWNVKIADFGLSNIMRDGHFLNTSCGSPNYAAPEVISGKLYAGPEVDVWSCGVILYALLCGTLPYDDENIPTLFRKIKGGIYTLPSYLSTGAKDLISRMLLVDPVKRITIPEVRQHSWFQTNLRCCLNGSQGVMAQHINCIDEDIVKEVVSLGFQKHQVKDALRRRVTSKATVTYYLLLDNRRCSSNGRPRDQNDDDKETSVNTGSVVRAGLPLRCIHAEGLSTGGQSWVLGFKTPTTPRDIMTFMLKSFQELDVHWKKMGPYTVKGRWNTSLFRCSTATMRSVDNGYKPPLIMNGAGSHCNGNASIDERQELIVNFETQLYLTKDDNYLLDLQYLHGPDMVFLEFCYEFQRKIWSAGI</sequence>
<evidence type="ECO:0000259" key="12">
    <source>
        <dbReference type="PROSITE" id="PS50030"/>
    </source>
</evidence>
<dbReference type="InterPro" id="IPR017441">
    <property type="entry name" value="Protein_kinase_ATP_BS"/>
</dbReference>
<dbReference type="EMBL" id="AP019871">
    <property type="protein sequence ID" value="BBN15326.1"/>
    <property type="molecule type" value="Genomic_DNA"/>
</dbReference>
<dbReference type="Gene3D" id="1.10.510.10">
    <property type="entry name" value="Transferase(Phosphotransferase) domain 1"/>
    <property type="match status" value="1"/>
</dbReference>
<evidence type="ECO:0000256" key="3">
    <source>
        <dbReference type="ARBA" id="ARBA00022527"/>
    </source>
</evidence>
<evidence type="ECO:0000313" key="13">
    <source>
        <dbReference type="EMBL" id="BBN15325.1"/>
    </source>
</evidence>
<comment type="catalytic activity">
    <reaction evidence="8">
        <text>L-threonyl-[protein] + ATP = O-phospho-L-threonyl-[protein] + ADP + H(+)</text>
        <dbReference type="Rhea" id="RHEA:46608"/>
        <dbReference type="Rhea" id="RHEA-COMP:11060"/>
        <dbReference type="Rhea" id="RHEA-COMP:11605"/>
        <dbReference type="ChEBI" id="CHEBI:15378"/>
        <dbReference type="ChEBI" id="CHEBI:30013"/>
        <dbReference type="ChEBI" id="CHEBI:30616"/>
        <dbReference type="ChEBI" id="CHEBI:61977"/>
        <dbReference type="ChEBI" id="CHEBI:456216"/>
        <dbReference type="EC" id="2.7.11.1"/>
    </reaction>
</comment>
<accession>A0A176W1F4</accession>
<dbReference type="AlphaFoldDB" id="A0A176W1F4"/>
<dbReference type="GO" id="GO:0004674">
    <property type="term" value="F:protein serine/threonine kinase activity"/>
    <property type="evidence" value="ECO:0007669"/>
    <property type="project" value="UniProtKB-KW"/>
</dbReference>
<dbReference type="PROSITE" id="PS00108">
    <property type="entry name" value="PROTEIN_KINASE_ST"/>
    <property type="match status" value="1"/>
</dbReference>
<keyword evidence="5 10" id="KW-0547">Nucleotide-binding</keyword>
<comment type="similarity">
    <text evidence="1">Belongs to the protein kinase superfamily. CAMK Ser/Thr protein kinase family. SNF1 subfamily.</text>
</comment>
<evidence type="ECO:0000256" key="6">
    <source>
        <dbReference type="ARBA" id="ARBA00022777"/>
    </source>
</evidence>
<dbReference type="GO" id="GO:0005737">
    <property type="term" value="C:cytoplasm"/>
    <property type="evidence" value="ECO:0007669"/>
    <property type="project" value="TreeGrafter"/>
</dbReference>
<dbReference type="CDD" id="cd14079">
    <property type="entry name" value="STKc_AMPK_alpha"/>
    <property type="match status" value="1"/>
</dbReference>
<dbReference type="FunFam" id="1.10.510.10:FF:000271">
    <property type="entry name" value="Non-specific serine/threonine protein kinase"/>
    <property type="match status" value="1"/>
</dbReference>
<dbReference type="Proteomes" id="UP001162541">
    <property type="component" value="Chromosome 6"/>
</dbReference>
<proteinExistence type="inferred from homology"/>
<keyword evidence="4" id="KW-0808">Transferase</keyword>
<evidence type="ECO:0000256" key="10">
    <source>
        <dbReference type="PROSITE-ProRule" id="PRU10141"/>
    </source>
</evidence>
<comment type="catalytic activity">
    <reaction evidence="9">
        <text>L-seryl-[protein] + ATP = O-phospho-L-seryl-[protein] + ADP + H(+)</text>
        <dbReference type="Rhea" id="RHEA:17989"/>
        <dbReference type="Rhea" id="RHEA-COMP:9863"/>
        <dbReference type="Rhea" id="RHEA-COMP:11604"/>
        <dbReference type="ChEBI" id="CHEBI:15378"/>
        <dbReference type="ChEBI" id="CHEBI:29999"/>
        <dbReference type="ChEBI" id="CHEBI:30616"/>
        <dbReference type="ChEBI" id="CHEBI:83421"/>
        <dbReference type="ChEBI" id="CHEBI:456216"/>
        <dbReference type="EC" id="2.7.11.1"/>
    </reaction>
</comment>
<dbReference type="PROSITE" id="PS50011">
    <property type="entry name" value="PROTEIN_KINASE_DOM"/>
    <property type="match status" value="1"/>
</dbReference>
<dbReference type="GO" id="GO:0005524">
    <property type="term" value="F:ATP binding"/>
    <property type="evidence" value="ECO:0007669"/>
    <property type="project" value="UniProtKB-UniRule"/>
</dbReference>
<dbReference type="GO" id="GO:0035556">
    <property type="term" value="P:intracellular signal transduction"/>
    <property type="evidence" value="ECO:0007669"/>
    <property type="project" value="TreeGrafter"/>
</dbReference>
<dbReference type="InterPro" id="IPR008271">
    <property type="entry name" value="Ser/Thr_kinase_AS"/>
</dbReference>
<dbReference type="SUPFAM" id="SSF56112">
    <property type="entry name" value="Protein kinase-like (PK-like)"/>
    <property type="match status" value="1"/>
</dbReference>
<feature type="binding site" evidence="10">
    <location>
        <position position="56"/>
    </location>
    <ligand>
        <name>ATP</name>
        <dbReference type="ChEBI" id="CHEBI:30616"/>
    </ligand>
</feature>
<dbReference type="EC" id="2.7.11.1" evidence="2"/>
<evidence type="ECO:0000256" key="5">
    <source>
        <dbReference type="ARBA" id="ARBA00022741"/>
    </source>
</evidence>
<evidence type="ECO:0000256" key="4">
    <source>
        <dbReference type="ARBA" id="ARBA00022679"/>
    </source>
</evidence>
<dbReference type="PANTHER" id="PTHR24346">
    <property type="entry name" value="MAP/MICROTUBULE AFFINITY-REGULATING KINASE"/>
    <property type="match status" value="1"/>
</dbReference>
<feature type="domain" description="UBA" evidence="12">
    <location>
        <begin position="300"/>
        <end position="340"/>
    </location>
</feature>
<dbReference type="FunFam" id="3.30.200.20:FF:000236">
    <property type="entry name" value="Non-specific serine/threonine protein kinase"/>
    <property type="match status" value="1"/>
</dbReference>
<protein>
    <recommendedName>
        <fullName evidence="2">non-specific serine/threonine protein kinase</fullName>
        <ecNumber evidence="2">2.7.11.1</ecNumber>
    </recommendedName>
</protein>
<dbReference type="InterPro" id="IPR015940">
    <property type="entry name" value="UBA"/>
</dbReference>
<dbReference type="PROSITE" id="PS00107">
    <property type="entry name" value="PROTEIN_KINASE_ATP"/>
    <property type="match status" value="1"/>
</dbReference>
<keyword evidence="6" id="KW-0418">Kinase</keyword>
<keyword evidence="15" id="KW-1185">Reference proteome</keyword>
<keyword evidence="3" id="KW-0723">Serine/threonine-protein kinase</keyword>
<evidence type="ECO:0000313" key="15">
    <source>
        <dbReference type="Proteomes" id="UP000077202"/>
    </source>
</evidence>
<dbReference type="PROSITE" id="PS50030">
    <property type="entry name" value="UBA"/>
    <property type="match status" value="1"/>
</dbReference>
<evidence type="ECO:0000259" key="11">
    <source>
        <dbReference type="PROSITE" id="PS50011"/>
    </source>
</evidence>
<dbReference type="SMART" id="SM00220">
    <property type="entry name" value="S_TKc"/>
    <property type="match status" value="1"/>
</dbReference>
<evidence type="ECO:0000256" key="7">
    <source>
        <dbReference type="ARBA" id="ARBA00022840"/>
    </source>
</evidence>
<dbReference type="EMBL" id="LVLJ01002188">
    <property type="protein sequence ID" value="OAE26391.1"/>
    <property type="molecule type" value="Genomic_DNA"/>
</dbReference>
<keyword evidence="7 10" id="KW-0067">ATP-binding</keyword>
<dbReference type="EMBL" id="AP019871">
    <property type="protein sequence ID" value="BBN15325.1"/>
    <property type="molecule type" value="Genomic_DNA"/>
</dbReference>
<dbReference type="CDD" id="cd14335">
    <property type="entry name" value="UBA_SnRK1_plant"/>
    <property type="match status" value="1"/>
</dbReference>
<evidence type="ECO:0000256" key="2">
    <source>
        <dbReference type="ARBA" id="ARBA00012513"/>
    </source>
</evidence>
<evidence type="ECO:0000256" key="8">
    <source>
        <dbReference type="ARBA" id="ARBA00047899"/>
    </source>
</evidence>
<gene>
    <name evidence="14" type="ORF">AXG93_131s1010</name>
    <name evidence="13" type="ORF">Mp_6g18720</name>
</gene>
<organism evidence="14 15">
    <name type="scientific">Marchantia polymorpha subsp. ruderalis</name>
    <dbReference type="NCBI Taxonomy" id="1480154"/>
    <lineage>
        <taxon>Eukaryota</taxon>
        <taxon>Viridiplantae</taxon>
        <taxon>Streptophyta</taxon>
        <taxon>Embryophyta</taxon>
        <taxon>Marchantiophyta</taxon>
        <taxon>Marchantiopsida</taxon>
        <taxon>Marchantiidae</taxon>
        <taxon>Marchantiales</taxon>
        <taxon>Marchantiaceae</taxon>
        <taxon>Marchantia</taxon>
    </lineage>
</organism>
<feature type="domain" description="Protein kinase" evidence="11">
    <location>
        <begin position="27"/>
        <end position="279"/>
    </location>
</feature>
<evidence type="ECO:0000256" key="9">
    <source>
        <dbReference type="ARBA" id="ARBA00048679"/>
    </source>
</evidence>
<reference evidence="16" key="3">
    <citation type="journal article" date="2020" name="Curr. Biol.">
        <title>Chromatin organization in early land plants reveals an ancestral association between H3K27me3, transposons, and constitutive heterochromatin.</title>
        <authorList>
            <person name="Montgomery S.A."/>
            <person name="Tanizawa Y."/>
            <person name="Galik B."/>
            <person name="Wang N."/>
            <person name="Ito T."/>
            <person name="Mochizuki T."/>
            <person name="Akimcheva S."/>
            <person name="Bowman J.L."/>
            <person name="Cognat V."/>
            <person name="Marechal-Drouard L."/>
            <person name="Ekker H."/>
            <person name="Hong S.F."/>
            <person name="Kohchi T."/>
            <person name="Lin S.S."/>
            <person name="Liu L.D."/>
            <person name="Nakamura Y."/>
            <person name="Valeeva L.R."/>
            <person name="Shakirov E.V."/>
            <person name="Shippen D.E."/>
            <person name="Wei W.L."/>
            <person name="Yagura M."/>
            <person name="Yamaoka S."/>
            <person name="Yamato K.T."/>
            <person name="Liu C."/>
            <person name="Berger F."/>
        </authorList>
    </citation>
    <scope>NUCLEOTIDE SEQUENCE [LARGE SCALE GENOMIC DNA]</scope>
    <source>
        <strain evidence="16">Tak-1</strain>
    </source>
</reference>
<dbReference type="InterPro" id="IPR011009">
    <property type="entry name" value="Kinase-like_dom_sf"/>
</dbReference>
<dbReference type="InterPro" id="IPR000719">
    <property type="entry name" value="Prot_kinase_dom"/>
</dbReference>
<dbReference type="Proteomes" id="UP000077202">
    <property type="component" value="Unassembled WGS sequence"/>
</dbReference>
<evidence type="ECO:0000256" key="1">
    <source>
        <dbReference type="ARBA" id="ARBA00006234"/>
    </source>
</evidence>
<evidence type="ECO:0000313" key="16">
    <source>
        <dbReference type="Proteomes" id="UP001162541"/>
    </source>
</evidence>
<evidence type="ECO:0000313" key="14">
    <source>
        <dbReference type="EMBL" id="OAE26391.1"/>
    </source>
</evidence>
<reference evidence="14 15" key="1">
    <citation type="submission" date="2016-03" db="EMBL/GenBank/DDBJ databases">
        <title>Mechanisms controlling the formation of the plant cell surface in tip-growing cells are functionally conserved among land plants.</title>
        <authorList>
            <person name="Honkanen S."/>
            <person name="Jones V.A."/>
            <person name="Morieri G."/>
            <person name="Champion C."/>
            <person name="Hetherington A.J."/>
            <person name="Kelly S."/>
            <person name="Saint-Marcoux D."/>
            <person name="Proust H."/>
            <person name="Prescott H."/>
            <person name="Dolan L."/>
        </authorList>
    </citation>
    <scope>NUCLEOTIDE SEQUENCE [LARGE SCALE GENOMIC DNA]</scope>
    <source>
        <strain evidence="15">cv. Tak-1 and cv. Tak-2</strain>
        <tissue evidence="14">Whole gametophyte</tissue>
    </source>
</reference>
<reference evidence="13" key="2">
    <citation type="journal article" date="2019" name="Curr. Biol.">
        <title>Chromatin organization in early land plants reveals an ancestral association between H3K27me3, transposons, and constitutive heterochromatin.</title>
        <authorList>
            <person name="Montgomery S.A."/>
            <person name="Tanizawa Y."/>
            <person name="Galik B."/>
            <person name="Wang N."/>
            <person name="Ito T."/>
            <person name="Mochizuki T."/>
            <person name="Akimcheva S."/>
            <person name="Bowman J."/>
            <person name="Cognat V."/>
            <person name="Drouard L."/>
            <person name="Ekker H."/>
            <person name="Houng S."/>
            <person name="Kohchi T."/>
            <person name="Lin S."/>
            <person name="Liu L.D."/>
            <person name="Nakamura Y."/>
            <person name="Valeeva L.R."/>
            <person name="Shakirov E.V."/>
            <person name="Shippen D.E."/>
            <person name="Wei W."/>
            <person name="Yagura M."/>
            <person name="Yamaoka S."/>
            <person name="Yamato K.T."/>
            <person name="Liu C."/>
            <person name="Berger F."/>
        </authorList>
    </citation>
    <scope>NUCLEOTIDE SEQUENCE [LARGE SCALE GENOMIC DNA]</scope>
    <source>
        <strain evidence="13">Tak-1</strain>
    </source>
</reference>
<dbReference type="Pfam" id="PF00069">
    <property type="entry name" value="Pkinase"/>
    <property type="match status" value="1"/>
</dbReference>
<dbReference type="InterPro" id="IPR028375">
    <property type="entry name" value="KA1/Ssp2_C"/>
</dbReference>
<name>A0A176W1F4_MARPO</name>
<dbReference type="Gene3D" id="3.30.310.80">
    <property type="entry name" value="Kinase associated domain 1, KA1"/>
    <property type="match status" value="1"/>
</dbReference>